<evidence type="ECO:0000313" key="2">
    <source>
        <dbReference type="EMBL" id="SDQ70557.1"/>
    </source>
</evidence>
<proteinExistence type="predicted"/>
<dbReference type="EMBL" id="FNKM01000002">
    <property type="protein sequence ID" value="SDQ70557.1"/>
    <property type="molecule type" value="Genomic_DNA"/>
</dbReference>
<feature type="domain" description="DUF1254" evidence="1">
    <location>
        <begin position="30"/>
        <end position="73"/>
    </location>
</feature>
<reference evidence="2 3" key="1">
    <citation type="submission" date="2016-10" db="EMBL/GenBank/DDBJ databases">
        <authorList>
            <person name="Varghese N."/>
            <person name="Submissions S."/>
        </authorList>
    </citation>
    <scope>NUCLEOTIDE SEQUENCE [LARGE SCALE GENOMIC DNA]</scope>
    <source>
        <strain evidence="2 3">BS2976</strain>
    </source>
</reference>
<gene>
    <name evidence="2" type="ORF">SAMN04490186_1604</name>
</gene>
<organism evidence="2 3">
    <name type="scientific">Pseudomonas grimontii</name>
    <dbReference type="NCBI Taxonomy" id="129847"/>
    <lineage>
        <taxon>Bacteria</taxon>
        <taxon>Pseudomonadati</taxon>
        <taxon>Pseudomonadota</taxon>
        <taxon>Gammaproteobacteria</taxon>
        <taxon>Pseudomonadales</taxon>
        <taxon>Pseudomonadaceae</taxon>
        <taxon>Pseudomonas</taxon>
    </lineage>
</organism>
<name>A0ABY0TEG1_9PSED</name>
<dbReference type="Proteomes" id="UP000198740">
    <property type="component" value="Unassembled WGS sequence"/>
</dbReference>
<sequence>MSLSFTTCILTTALVAFYMGKTVASGTLGRFVPGREAVPIDAQNVVRRNRDALYLSAVFDLDADPVTITLPETVHVDGGDQ</sequence>
<evidence type="ECO:0000259" key="1">
    <source>
        <dbReference type="Pfam" id="PF06863"/>
    </source>
</evidence>
<comment type="caution">
    <text evidence="2">The sequence shown here is derived from an EMBL/GenBank/DDBJ whole genome shotgun (WGS) entry which is preliminary data.</text>
</comment>
<dbReference type="Pfam" id="PF06863">
    <property type="entry name" value="DUF1254"/>
    <property type="match status" value="1"/>
</dbReference>
<dbReference type="InterPro" id="IPR010679">
    <property type="entry name" value="DUF1254"/>
</dbReference>
<keyword evidence="3" id="KW-1185">Reference proteome</keyword>
<evidence type="ECO:0000313" key="3">
    <source>
        <dbReference type="Proteomes" id="UP000198740"/>
    </source>
</evidence>
<accession>A0ABY0TEG1</accession>
<dbReference type="SUPFAM" id="SSF160935">
    <property type="entry name" value="VPA0735-like"/>
    <property type="match status" value="1"/>
</dbReference>
<protein>
    <recommendedName>
        <fullName evidence="1">DUF1254 domain-containing protein</fullName>
    </recommendedName>
</protein>